<keyword evidence="3 5" id="KW-0560">Oxidoreductase</keyword>
<dbReference type="OrthoDB" id="9778912at2"/>
<name>A0A1X7BLI0_9RHOB</name>
<dbReference type="CDD" id="cd04730">
    <property type="entry name" value="NPD_like"/>
    <property type="match status" value="1"/>
</dbReference>
<evidence type="ECO:0000256" key="4">
    <source>
        <dbReference type="SAM" id="SignalP"/>
    </source>
</evidence>
<dbReference type="EC" id="1.13.12.16" evidence="5"/>
<proteinExistence type="predicted"/>
<dbReference type="AlphaFoldDB" id="A0A1X7BLI0"/>
<evidence type="ECO:0000313" key="6">
    <source>
        <dbReference type="Proteomes" id="UP000193224"/>
    </source>
</evidence>
<evidence type="ECO:0000313" key="5">
    <source>
        <dbReference type="EMBL" id="SMC10498.1"/>
    </source>
</evidence>
<dbReference type="InterPro" id="IPR013785">
    <property type="entry name" value="Aldolase_TIM"/>
</dbReference>
<dbReference type="GO" id="GO:0018580">
    <property type="term" value="F:nitronate monooxygenase activity"/>
    <property type="evidence" value="ECO:0007669"/>
    <property type="project" value="UniProtKB-EC"/>
</dbReference>
<accession>A0A1X7BLI0</accession>
<dbReference type="InterPro" id="IPR004136">
    <property type="entry name" value="NMO"/>
</dbReference>
<dbReference type="RefSeq" id="WP_085798457.1">
    <property type="nucleotide sequence ID" value="NZ_FWXB01000001.1"/>
</dbReference>
<keyword evidence="2" id="KW-0288">FMN</keyword>
<keyword evidence="6" id="KW-1185">Reference proteome</keyword>
<dbReference type="PANTHER" id="PTHR32332">
    <property type="entry name" value="2-NITROPROPANE DIOXYGENASE"/>
    <property type="match status" value="1"/>
</dbReference>
<keyword evidence="5" id="KW-0503">Monooxygenase</keyword>
<dbReference type="Gene3D" id="3.20.20.70">
    <property type="entry name" value="Aldolase class I"/>
    <property type="match status" value="1"/>
</dbReference>
<organism evidence="5 6">
    <name type="scientific">Roseovarius aestuarii</name>
    <dbReference type="NCBI Taxonomy" id="475083"/>
    <lineage>
        <taxon>Bacteria</taxon>
        <taxon>Pseudomonadati</taxon>
        <taxon>Pseudomonadota</taxon>
        <taxon>Alphaproteobacteria</taxon>
        <taxon>Rhodobacterales</taxon>
        <taxon>Roseobacteraceae</taxon>
        <taxon>Roseovarius</taxon>
    </lineage>
</organism>
<sequence length="324" mass="34014">MKTRLTDRLGVAHPIIQAPMAFAAGGKLAAAASRSGALGMIGGGYGDPDWIDRQFAIAGDAMVGCGFITWALSERPWLLPKALEYGAQAIFLSFGDPAPFAKTVSQAGVPLICQIQTLEDARHAMDIGADVIVAQGTEAGGHGESRGTMALVPEVADEISRRNLAVALAAAGGISDGRGLAAALALGADGVVVGTRYLVSNEALVHPRVLKAALRTSGDETIRTRVLDVIRGYNWPERYTARVLRNAFIGNWHGAENALIDDLEAQQRFWFDAQSGGDPSIAAAFLGEGIGLIGNTLGAEDIARTLMQQAHASRRSWSADPNSS</sequence>
<reference evidence="5 6" key="1">
    <citation type="submission" date="2017-03" db="EMBL/GenBank/DDBJ databases">
        <authorList>
            <person name="Afonso C.L."/>
            <person name="Miller P.J."/>
            <person name="Scott M.A."/>
            <person name="Spackman E."/>
            <person name="Goraichik I."/>
            <person name="Dimitrov K.M."/>
            <person name="Suarez D.L."/>
            <person name="Swayne D.E."/>
        </authorList>
    </citation>
    <scope>NUCLEOTIDE SEQUENCE [LARGE SCALE GENOMIC DNA]</scope>
    <source>
        <strain evidence="5 6">CECT 7745</strain>
    </source>
</reference>
<evidence type="ECO:0000256" key="1">
    <source>
        <dbReference type="ARBA" id="ARBA00022630"/>
    </source>
</evidence>
<dbReference type="Proteomes" id="UP000193224">
    <property type="component" value="Unassembled WGS sequence"/>
</dbReference>
<keyword evidence="1" id="KW-0285">Flavoprotein</keyword>
<protein>
    <submittedName>
        <fullName evidence="5">Nitronate monooxygenase</fullName>
        <ecNumber evidence="5">1.13.12.16</ecNumber>
    </submittedName>
</protein>
<feature type="signal peptide" evidence="4">
    <location>
        <begin position="1"/>
        <end position="23"/>
    </location>
</feature>
<evidence type="ECO:0000256" key="2">
    <source>
        <dbReference type="ARBA" id="ARBA00022643"/>
    </source>
</evidence>
<dbReference type="EMBL" id="FWXB01000001">
    <property type="protein sequence ID" value="SMC10498.1"/>
    <property type="molecule type" value="Genomic_DNA"/>
</dbReference>
<feature type="chain" id="PRO_5013253755" evidence="4">
    <location>
        <begin position="24"/>
        <end position="324"/>
    </location>
</feature>
<evidence type="ECO:0000256" key="3">
    <source>
        <dbReference type="ARBA" id="ARBA00023002"/>
    </source>
</evidence>
<keyword evidence="4" id="KW-0732">Signal</keyword>
<dbReference type="PANTHER" id="PTHR32332:SF31">
    <property type="entry name" value="2-NITROPROPANE DIOXYGENASE FAMILY, PUTATIVE (AFU_ORTHOLOGUE AFUA_2G09850)-RELATED"/>
    <property type="match status" value="1"/>
</dbReference>
<gene>
    <name evidence="5" type="ORF">ROA7745_00305</name>
</gene>
<dbReference type="SUPFAM" id="SSF51412">
    <property type="entry name" value="Inosine monophosphate dehydrogenase (IMPDH)"/>
    <property type="match status" value="1"/>
</dbReference>
<dbReference type="Pfam" id="PF03060">
    <property type="entry name" value="NMO"/>
    <property type="match status" value="2"/>
</dbReference>